<proteinExistence type="inferred from homology"/>
<evidence type="ECO:0000259" key="10">
    <source>
        <dbReference type="Pfam" id="PF10487"/>
    </source>
</evidence>
<name>A0A7H9B581_ZYGMR</name>
<feature type="domain" description="Nuclear pore protein Nup188 C-terminal" evidence="11">
    <location>
        <begin position="1256"/>
        <end position="1604"/>
    </location>
</feature>
<keyword evidence="3" id="KW-0509">mRNA transport</keyword>
<evidence type="ECO:0000256" key="3">
    <source>
        <dbReference type="ARBA" id="ARBA00022816"/>
    </source>
</evidence>
<evidence type="ECO:0000256" key="9">
    <source>
        <dbReference type="ARBA" id="ARBA00040174"/>
    </source>
</evidence>
<keyword evidence="6" id="KW-0906">Nuclear pore complex</keyword>
<dbReference type="GO" id="GO:0006606">
    <property type="term" value="P:protein import into nucleus"/>
    <property type="evidence" value="ECO:0007669"/>
    <property type="project" value="TreeGrafter"/>
</dbReference>
<evidence type="ECO:0000313" key="14">
    <source>
        <dbReference type="Proteomes" id="UP000509704"/>
    </source>
</evidence>
<dbReference type="GO" id="GO:0017056">
    <property type="term" value="F:structural constituent of nuclear pore"/>
    <property type="evidence" value="ECO:0007669"/>
    <property type="project" value="InterPro"/>
</dbReference>
<dbReference type="GO" id="GO:0051028">
    <property type="term" value="P:mRNA transport"/>
    <property type="evidence" value="ECO:0007669"/>
    <property type="project" value="UniProtKB-KW"/>
</dbReference>
<evidence type="ECO:0000256" key="7">
    <source>
        <dbReference type="ARBA" id="ARBA00023242"/>
    </source>
</evidence>
<evidence type="ECO:0000256" key="6">
    <source>
        <dbReference type="ARBA" id="ARBA00023132"/>
    </source>
</evidence>
<sequence length="1626" mass="184075">MEIQLDLSALSFVDVEYFIRSCPVDRAFAEPSFDVVNKFLITNKDIFCATEIFNTSGIDNSEKDPKMVTTLNLRGIEYKGITKESCEEAFFFSKCLCLSLDECLRIITQIKQKRHSEIPQMQLAKYIFQERNATLKTISLLLDSVGSSELSDEPINFVLKNKLKICESLIGTLNKLLQEVGEDKCIQWKNLNAQERKNLLQLKNTQNLIYVVNILRLLTMLVLNVQLPVGIVKSWFHLLRDTRENVFFMLDPSSLIPNPVSVKIESLITINTLLILGLNSTSSTIDVETPYYKDEECFQEIHKTLEQNHISPVIIYMWSFVLFVKSFTLEEEPERELNFVGKVFGKIPISELTALFASRAEQAGVFEAIIGMSKSLSNDKFSSVIIASFLSFAMHFIPLTVQTSRVIKTVLLSIPEEFVEQFLTSSEFEKKLSILKAKLPMIDDALLPLVNISTAHIHFANFEWKNLQTYTCKQKLGELDYDIVDDDPVSLDMDVIVLKKEAFAHPPLEFDQTVLMPIPEETRGKILPVSGNNEDVIAFIYAYNGWTVLGRMLQNICDYYVGGGIELENTIKDITVALIELVSKVVSPKIPLERSMEIVQYLSTNVADEDVLSLILKIFEHSLHNRNYEVISVCSDFLTSLTPNYQHYVWSHLARSDLLDKYGKTGLATATLGSIELPYGEYSFTLSLIKLTEEVTADSFSMDNEFSSKTKMDMLERLITQLIDISESYQYWKYSDINQRFEIGFRLNSLFSKVLYNVYAIDPLSAPKQKVASILSGCSLKILNAYLTPQSPDVPAVSSLLNALLSIQNIQISLLGDQAFSPIFTQLVKSSFELATLLISIRGQLKMKPSCLERLIYTKSPELVEIYCQFSTLKRHVIRLFHSVVRVPWTDNYLFLLSYLGAKHSDIFLDSISSDLEGPLANHKLSKDLYKFFGALMESKQDGLSILFLTGNIASRSNQDPVDKPRKRKSVLSVLKENALKLDLLPESVGCCLLDSISYAFNTWANARDSKADEKFILALLKRVKDFKPVSASSEEEMMLAAGRYKLISCILEIIALYLFTSTDIDSHIFQLLNQPDLAVLLGPFFNINGYNRHLHESLHQMFEKKWPKLKLSKFCASHLYQLDVFSLDSIFAISLMDQYFGDDEKWIGTKEDRGYRAEVIAASINLKYVNCQIAAAKAWGALLTTFIKKTTKRLNDTFLDLASNFLKLNIESGIEASIFTDVYCERLELCFYILYSFQKKSEPIPEKTLHHILSLLTSVFKSEEVRYIHNVSHSTKRDYYRPILRSVLLVLGSVTTGTHFLELEADQLLEFFEISFCKGVQLIVSEILCDIGSSTSNGKQVVIFNIGERIQDLFLLLSLFTKIRTLNPTANFNIIMASSLNESGTLKAVLNLYSSSHLFNVNSEAILGSLILSFISELCTVDPIATKFINSGLFATLLESPLSIAIQDGGIKLEQQGSLHSIWTNGLLSIILLLLSKFGNKLLPECCLFISYFSKQIETAIYRWSDSKLAVSTALIRETSQLILLQKILQNLNYQKYLSNSGNIISLTDENSEVELVIGLDTEEARKSLNIALKRLLTHPKYLNSRVVATTIEEQRLLDDDAKRGDFVREVSKNIEEMQASLLDD</sequence>
<evidence type="ECO:0000256" key="2">
    <source>
        <dbReference type="ARBA" id="ARBA00022448"/>
    </source>
</evidence>
<dbReference type="Pfam" id="PF21093">
    <property type="entry name" value="Nup188_N-subdom_III"/>
    <property type="match status" value="1"/>
</dbReference>
<keyword evidence="7" id="KW-0539">Nucleus</keyword>
<dbReference type="InterPro" id="IPR041634">
    <property type="entry name" value="Nup188_C"/>
</dbReference>
<dbReference type="PANTHER" id="PTHR31431">
    <property type="entry name" value="NUCLEOPORIN NUP188 HOMOLOG"/>
    <property type="match status" value="1"/>
</dbReference>
<evidence type="ECO:0000313" key="13">
    <source>
        <dbReference type="EMBL" id="QLG73536.1"/>
    </source>
</evidence>
<reference evidence="13 14" key="1">
    <citation type="submission" date="2020-07" db="EMBL/GenBank/DDBJ databases">
        <title>The yeast mating-type switching endonuclease HO is a domesticated member of an unorthodox homing genetic element family.</title>
        <authorList>
            <person name="Coughlan A.Y."/>
            <person name="Lombardi L."/>
            <person name="Braun-Galleani S."/>
            <person name="Martos A.R."/>
            <person name="Galeote V."/>
            <person name="Bigey F."/>
            <person name="Dequin S."/>
            <person name="Byrne K.P."/>
            <person name="Wolfe K.H."/>
        </authorList>
    </citation>
    <scope>NUCLEOTIDE SEQUENCE [LARGE SCALE GENOMIC DNA]</scope>
    <source>
        <strain evidence="13 14">NRRL Y-6702</strain>
    </source>
</reference>
<dbReference type="Gene3D" id="1.25.10.70">
    <property type="match status" value="1"/>
</dbReference>
<feature type="domain" description="Nucleoporin Nup188 N-terminal" evidence="10">
    <location>
        <begin position="36"/>
        <end position="480"/>
    </location>
</feature>
<dbReference type="Proteomes" id="UP000509704">
    <property type="component" value="Chromosome 6"/>
</dbReference>
<evidence type="ECO:0000256" key="5">
    <source>
        <dbReference type="ARBA" id="ARBA00023010"/>
    </source>
</evidence>
<evidence type="ECO:0000256" key="8">
    <source>
        <dbReference type="ARBA" id="ARBA00038387"/>
    </source>
</evidence>
<dbReference type="OrthoDB" id="102511at2759"/>
<keyword evidence="14" id="KW-1185">Reference proteome</keyword>
<accession>A0A7H9B581</accession>
<evidence type="ECO:0000256" key="4">
    <source>
        <dbReference type="ARBA" id="ARBA00022927"/>
    </source>
</evidence>
<dbReference type="InterPro" id="IPR044840">
    <property type="entry name" value="Nup188"/>
</dbReference>
<dbReference type="PANTHER" id="PTHR31431:SF1">
    <property type="entry name" value="NUCLEOPORIN NUP188"/>
    <property type="match status" value="1"/>
</dbReference>
<evidence type="ECO:0000256" key="1">
    <source>
        <dbReference type="ARBA" id="ARBA00004567"/>
    </source>
</evidence>
<dbReference type="GeneID" id="59237296"/>
<protein>
    <recommendedName>
        <fullName evidence="9">Nucleoporin NUP188</fullName>
    </recommendedName>
</protein>
<keyword evidence="2" id="KW-0813">Transport</keyword>
<evidence type="ECO:0000259" key="11">
    <source>
        <dbReference type="Pfam" id="PF18378"/>
    </source>
</evidence>
<dbReference type="EMBL" id="CP058609">
    <property type="protein sequence ID" value="QLG73536.1"/>
    <property type="molecule type" value="Genomic_DNA"/>
</dbReference>
<feature type="domain" description="Nucleoporin Nup188 N-terminal subdomain III" evidence="12">
    <location>
        <begin position="536"/>
        <end position="952"/>
    </location>
</feature>
<gene>
    <name evidence="13" type="ORF">HG535_0F00460</name>
</gene>
<dbReference type="Pfam" id="PF10487">
    <property type="entry name" value="Nup188_N"/>
    <property type="match status" value="1"/>
</dbReference>
<keyword evidence="5" id="KW-0811">Translocation</keyword>
<dbReference type="RefSeq" id="XP_037145263.1">
    <property type="nucleotide sequence ID" value="XM_037289368.1"/>
</dbReference>
<dbReference type="GO" id="GO:0006405">
    <property type="term" value="P:RNA export from nucleus"/>
    <property type="evidence" value="ECO:0007669"/>
    <property type="project" value="TreeGrafter"/>
</dbReference>
<dbReference type="InterPro" id="IPR048883">
    <property type="entry name" value="Nup188_N-subdom_III"/>
</dbReference>
<organism evidence="13 14">
    <name type="scientific">Zygotorulaspora mrakii</name>
    <name type="common">Zygosaccharomyces mrakii</name>
    <dbReference type="NCBI Taxonomy" id="42260"/>
    <lineage>
        <taxon>Eukaryota</taxon>
        <taxon>Fungi</taxon>
        <taxon>Dikarya</taxon>
        <taxon>Ascomycota</taxon>
        <taxon>Saccharomycotina</taxon>
        <taxon>Saccharomycetes</taxon>
        <taxon>Saccharomycetales</taxon>
        <taxon>Saccharomycetaceae</taxon>
        <taxon>Zygotorulaspora</taxon>
    </lineage>
</organism>
<comment type="similarity">
    <text evidence="8">Belongs to the Nup188 family.</text>
</comment>
<dbReference type="InterPro" id="IPR018864">
    <property type="entry name" value="Nucleoporin_Nup188_N"/>
</dbReference>
<dbReference type="GO" id="GO:0044611">
    <property type="term" value="C:nuclear pore inner ring"/>
    <property type="evidence" value="ECO:0007669"/>
    <property type="project" value="TreeGrafter"/>
</dbReference>
<dbReference type="KEGG" id="zmk:HG535_0F00460"/>
<keyword evidence="4" id="KW-0653">Protein transport</keyword>
<evidence type="ECO:0000259" key="12">
    <source>
        <dbReference type="Pfam" id="PF21093"/>
    </source>
</evidence>
<dbReference type="Pfam" id="PF18378">
    <property type="entry name" value="Nup188_C"/>
    <property type="match status" value="1"/>
</dbReference>
<comment type="subcellular location">
    <subcellularLocation>
        <location evidence="1">Nucleus</location>
        <location evidence="1">Nuclear pore complex</location>
    </subcellularLocation>
</comment>